<feature type="compositionally biased region" description="Basic and acidic residues" evidence="1">
    <location>
        <begin position="77"/>
        <end position="114"/>
    </location>
</feature>
<dbReference type="EMBL" id="ML992692">
    <property type="protein sequence ID" value="KAF2208767.1"/>
    <property type="molecule type" value="Genomic_DNA"/>
</dbReference>
<dbReference type="Proteomes" id="UP000799539">
    <property type="component" value="Unassembled WGS sequence"/>
</dbReference>
<evidence type="ECO:0000313" key="2">
    <source>
        <dbReference type="EMBL" id="KAF2208767.1"/>
    </source>
</evidence>
<accession>A0A6A6F866</accession>
<proteinExistence type="predicted"/>
<sequence length="127" mass="14961">MEAQLEMIEANLRAVTKQQDRVESRARSTWLSEVKNTEEKRTFATWAQLNYPEYMMVKQQRDSAQAQYDQAVFRIKGPEGQKILEEGRNARREADQKQQQLDKEKLEDPKKITEEDLTVGQREEEGE</sequence>
<organism evidence="2 3">
    <name type="scientific">Cercospora zeae-maydis SCOH1-5</name>
    <dbReference type="NCBI Taxonomy" id="717836"/>
    <lineage>
        <taxon>Eukaryota</taxon>
        <taxon>Fungi</taxon>
        <taxon>Dikarya</taxon>
        <taxon>Ascomycota</taxon>
        <taxon>Pezizomycotina</taxon>
        <taxon>Dothideomycetes</taxon>
        <taxon>Dothideomycetidae</taxon>
        <taxon>Mycosphaerellales</taxon>
        <taxon>Mycosphaerellaceae</taxon>
        <taxon>Cercospora</taxon>
    </lineage>
</organism>
<feature type="region of interest" description="Disordered" evidence="1">
    <location>
        <begin position="77"/>
        <end position="127"/>
    </location>
</feature>
<dbReference type="AlphaFoldDB" id="A0A6A6F866"/>
<evidence type="ECO:0000313" key="3">
    <source>
        <dbReference type="Proteomes" id="UP000799539"/>
    </source>
</evidence>
<protein>
    <submittedName>
        <fullName evidence="2">Uncharacterized protein</fullName>
    </submittedName>
</protein>
<name>A0A6A6F866_9PEZI</name>
<reference evidence="2" key="1">
    <citation type="journal article" date="2020" name="Stud. Mycol.">
        <title>101 Dothideomycetes genomes: a test case for predicting lifestyles and emergence of pathogens.</title>
        <authorList>
            <person name="Haridas S."/>
            <person name="Albert R."/>
            <person name="Binder M."/>
            <person name="Bloem J."/>
            <person name="Labutti K."/>
            <person name="Salamov A."/>
            <person name="Andreopoulos B."/>
            <person name="Baker S."/>
            <person name="Barry K."/>
            <person name="Bills G."/>
            <person name="Bluhm B."/>
            <person name="Cannon C."/>
            <person name="Castanera R."/>
            <person name="Culley D."/>
            <person name="Daum C."/>
            <person name="Ezra D."/>
            <person name="Gonzalez J."/>
            <person name="Henrissat B."/>
            <person name="Kuo A."/>
            <person name="Liang C."/>
            <person name="Lipzen A."/>
            <person name="Lutzoni F."/>
            <person name="Magnuson J."/>
            <person name="Mondo S."/>
            <person name="Nolan M."/>
            <person name="Ohm R."/>
            <person name="Pangilinan J."/>
            <person name="Park H.-J."/>
            <person name="Ramirez L."/>
            <person name="Alfaro M."/>
            <person name="Sun H."/>
            <person name="Tritt A."/>
            <person name="Yoshinaga Y."/>
            <person name="Zwiers L.-H."/>
            <person name="Turgeon B."/>
            <person name="Goodwin S."/>
            <person name="Spatafora J."/>
            <person name="Crous P."/>
            <person name="Grigoriev I."/>
        </authorList>
    </citation>
    <scope>NUCLEOTIDE SEQUENCE</scope>
    <source>
        <strain evidence="2">SCOH1-5</strain>
    </source>
</reference>
<gene>
    <name evidence="2" type="ORF">CERZMDRAFT_101210</name>
</gene>
<keyword evidence="3" id="KW-1185">Reference proteome</keyword>
<evidence type="ECO:0000256" key="1">
    <source>
        <dbReference type="SAM" id="MobiDB-lite"/>
    </source>
</evidence>